<keyword evidence="1" id="KW-0732">Signal</keyword>
<feature type="chain" id="PRO_5030829978" evidence="1">
    <location>
        <begin position="24"/>
        <end position="413"/>
    </location>
</feature>
<dbReference type="GO" id="GO:0015288">
    <property type="term" value="F:porin activity"/>
    <property type="evidence" value="ECO:0007669"/>
    <property type="project" value="InterPro"/>
</dbReference>
<name>A0A7W6WAL3_9PROT</name>
<evidence type="ECO:0000313" key="4">
    <source>
        <dbReference type="Proteomes" id="UP000554286"/>
    </source>
</evidence>
<dbReference type="GO" id="GO:0016020">
    <property type="term" value="C:membrane"/>
    <property type="evidence" value="ECO:0007669"/>
    <property type="project" value="InterPro"/>
</dbReference>
<dbReference type="InterPro" id="IPR033900">
    <property type="entry name" value="Gram_neg_porin_domain"/>
</dbReference>
<dbReference type="InterPro" id="IPR023614">
    <property type="entry name" value="Porin_dom_sf"/>
</dbReference>
<feature type="domain" description="Porin" evidence="2">
    <location>
        <begin position="10"/>
        <end position="394"/>
    </location>
</feature>
<evidence type="ECO:0000256" key="1">
    <source>
        <dbReference type="SAM" id="SignalP"/>
    </source>
</evidence>
<accession>A0A7W6WAL3</accession>
<evidence type="ECO:0000259" key="2">
    <source>
        <dbReference type="Pfam" id="PF13609"/>
    </source>
</evidence>
<keyword evidence="4" id="KW-1185">Reference proteome</keyword>
<evidence type="ECO:0000313" key="3">
    <source>
        <dbReference type="EMBL" id="MBB4267305.1"/>
    </source>
</evidence>
<dbReference type="Proteomes" id="UP000554286">
    <property type="component" value="Unassembled WGS sequence"/>
</dbReference>
<organism evidence="3 4">
    <name type="scientific">Roseospira visakhapatnamensis</name>
    <dbReference type="NCBI Taxonomy" id="390880"/>
    <lineage>
        <taxon>Bacteria</taxon>
        <taxon>Pseudomonadati</taxon>
        <taxon>Pseudomonadota</taxon>
        <taxon>Alphaproteobacteria</taxon>
        <taxon>Rhodospirillales</taxon>
        <taxon>Rhodospirillaceae</taxon>
        <taxon>Roseospira</taxon>
    </lineage>
</organism>
<dbReference type="SUPFAM" id="SSF56935">
    <property type="entry name" value="Porins"/>
    <property type="match status" value="1"/>
</dbReference>
<proteinExistence type="predicted"/>
<protein>
    <submittedName>
        <fullName evidence="3">Outer membrane protein OmpU</fullName>
    </submittedName>
</protein>
<comment type="caution">
    <text evidence="3">The sequence shown here is derived from an EMBL/GenBank/DDBJ whole genome shotgun (WGS) entry which is preliminary data.</text>
</comment>
<dbReference type="RefSeq" id="WP_184046563.1">
    <property type="nucleotide sequence ID" value="NZ_JACIGK010000024.1"/>
</dbReference>
<feature type="signal peptide" evidence="1">
    <location>
        <begin position="1"/>
        <end position="23"/>
    </location>
</feature>
<dbReference type="EMBL" id="JACIGK010000024">
    <property type="protein sequence ID" value="MBB4267305.1"/>
    <property type="molecule type" value="Genomic_DNA"/>
</dbReference>
<dbReference type="Gene3D" id="2.40.160.10">
    <property type="entry name" value="Porin"/>
    <property type="match status" value="1"/>
</dbReference>
<gene>
    <name evidence="3" type="ORF">GGD89_002946</name>
</gene>
<dbReference type="Pfam" id="PF13609">
    <property type="entry name" value="Porin_4"/>
    <property type="match status" value="1"/>
</dbReference>
<reference evidence="3 4" key="1">
    <citation type="submission" date="2020-08" db="EMBL/GenBank/DDBJ databases">
        <title>Genome sequencing of Purple Non-Sulfur Bacteria from various extreme environments.</title>
        <authorList>
            <person name="Mayer M."/>
        </authorList>
    </citation>
    <scope>NUCLEOTIDE SEQUENCE [LARGE SCALE GENOMIC DNA]</scope>
    <source>
        <strain evidence="3 4">JA131</strain>
    </source>
</reference>
<sequence>MKKVLFGSTALMAAAAYTSVAMADPITLSVGGKQEFYFGVADVENGDGTVYRSINPAAVAAGANHGTESNEAYGGTGASTDTELYFSGQTTLDNGLTVMAMIQIEADEDGTTNADETYMVLSGGFGSLQLGVRQGAHANMANTGFEQGGVDWDEVLYSDDWSPRPDNLGPIFAGTIFSGLDMGQSRLDFVTPDLTYYSSDDASVAYISPEFFGFSVGATYTPDVAGTGLTDYGDTSGRKDQFDAAVAFSNEFYGVGVDADFGYLYGFGTSSAASYEMFRVGGALSYAGFSIGGAWADHEYDGDNTHARDGMSWQAGAGYENGPYGIDFNYFHGETEGSFLVAGDTLAGAAHVADMTNAGIGDEDTTDYYKLTGRYDLGPGIMLNASVYHVNYDNDMGMDRQITGGLMGVGLSF</sequence>
<dbReference type="AlphaFoldDB" id="A0A7W6WAL3"/>